<evidence type="ECO:0000256" key="6">
    <source>
        <dbReference type="ARBA" id="ARBA00023004"/>
    </source>
</evidence>
<dbReference type="SMART" id="SM00525">
    <property type="entry name" value="FES"/>
    <property type="match status" value="1"/>
</dbReference>
<feature type="binding site" evidence="12">
    <location>
        <position position="197"/>
    </location>
    <ligand>
        <name>[4Fe-4S] cluster</name>
        <dbReference type="ChEBI" id="CHEBI:49883"/>
    </ligand>
</feature>
<dbReference type="InterPro" id="IPR005759">
    <property type="entry name" value="Nth"/>
</dbReference>
<dbReference type="InterPro" id="IPR011257">
    <property type="entry name" value="DNA_glycosylase"/>
</dbReference>
<keyword evidence="3 12" id="KW-0479">Metal-binding</keyword>
<protein>
    <recommendedName>
        <fullName evidence="12">Endonuclease III</fullName>
        <ecNumber evidence="12">4.2.99.18</ecNumber>
    </recommendedName>
    <alternativeName>
        <fullName evidence="12">DNA-(apurinic or apyrimidinic site) lyase</fullName>
    </alternativeName>
</protein>
<evidence type="ECO:0000256" key="7">
    <source>
        <dbReference type="ARBA" id="ARBA00023014"/>
    </source>
</evidence>
<dbReference type="PIRSF" id="PIRSF001435">
    <property type="entry name" value="Nth"/>
    <property type="match status" value="1"/>
</dbReference>
<dbReference type="RefSeq" id="WP_075472371.1">
    <property type="nucleotide sequence ID" value="NZ_CP135003.1"/>
</dbReference>
<keyword evidence="15" id="KW-1185">Reference proteome</keyword>
<keyword evidence="5 12" id="KW-0378">Hydrolase</keyword>
<gene>
    <name evidence="12 14" type="primary">nth</name>
    <name evidence="14" type="ORF">BTSPAZIEG_0080</name>
</gene>
<dbReference type="NCBIfam" id="TIGR01083">
    <property type="entry name" value="nth"/>
    <property type="match status" value="1"/>
</dbReference>
<dbReference type="FunFam" id="1.10.1670.10:FF:000001">
    <property type="entry name" value="Endonuclease III"/>
    <property type="match status" value="1"/>
</dbReference>
<evidence type="ECO:0000256" key="11">
    <source>
        <dbReference type="ARBA" id="ARBA00023295"/>
    </source>
</evidence>
<dbReference type="GO" id="GO:0003677">
    <property type="term" value="F:DNA binding"/>
    <property type="evidence" value="ECO:0007669"/>
    <property type="project" value="UniProtKB-UniRule"/>
</dbReference>
<dbReference type="InterPro" id="IPR023170">
    <property type="entry name" value="HhH_base_excis_C"/>
</dbReference>
<dbReference type="EC" id="4.2.99.18" evidence="12"/>
<keyword evidence="7 12" id="KW-0411">Iron-sulfur</keyword>
<keyword evidence="4 12" id="KW-0227">DNA damage</keyword>
<dbReference type="GO" id="GO:0006285">
    <property type="term" value="P:base-excision repair, AP site formation"/>
    <property type="evidence" value="ECO:0007669"/>
    <property type="project" value="TreeGrafter"/>
</dbReference>
<keyword evidence="14" id="KW-0540">Nuclease</keyword>
<sequence>MNKKKRLSILYSLEKKCYFPMSELQYSTNFQLLIATILSARSTDLKVNKVTKRLFLLAPSPLELYLLGEKKIMEIIQSLGLYKKKTQYIYKVSKIILYKHANDIPNTRSKLLKLPGVGRKTANIILNKIFQKNTIAVDTHVFRVCNRTNFVSGKTYKIVELKLKRMVPWKFQSRFHDWLVLHGRYVCKSINPQCNLCILKKYCEYSKKYK</sequence>
<keyword evidence="2 12" id="KW-0004">4Fe-4S</keyword>
<evidence type="ECO:0000256" key="4">
    <source>
        <dbReference type="ARBA" id="ARBA00022763"/>
    </source>
</evidence>
<dbReference type="CDD" id="cd00056">
    <property type="entry name" value="ENDO3c"/>
    <property type="match status" value="1"/>
</dbReference>
<evidence type="ECO:0000256" key="1">
    <source>
        <dbReference type="ARBA" id="ARBA00008343"/>
    </source>
</evidence>
<evidence type="ECO:0000313" key="14">
    <source>
        <dbReference type="EMBL" id="CUR53061.1"/>
    </source>
</evidence>
<dbReference type="Proteomes" id="UP000243633">
    <property type="component" value="Chromosome 1"/>
</dbReference>
<keyword evidence="10 12" id="KW-0456">Lyase</keyword>
<evidence type="ECO:0000259" key="13">
    <source>
        <dbReference type="SMART" id="SM00478"/>
    </source>
</evidence>
<dbReference type="PATRIC" id="fig|98804.3.peg.70"/>
<evidence type="ECO:0000256" key="5">
    <source>
        <dbReference type="ARBA" id="ARBA00022801"/>
    </source>
</evidence>
<feature type="binding site" evidence="12">
    <location>
        <position position="194"/>
    </location>
    <ligand>
        <name>[4Fe-4S] cluster</name>
        <dbReference type="ChEBI" id="CHEBI:49883"/>
    </ligand>
</feature>
<evidence type="ECO:0000256" key="8">
    <source>
        <dbReference type="ARBA" id="ARBA00023125"/>
    </source>
</evidence>
<keyword evidence="6 12" id="KW-0408">Iron</keyword>
<feature type="binding site" evidence="12">
    <location>
        <position position="187"/>
    </location>
    <ligand>
        <name>[4Fe-4S] cluster</name>
        <dbReference type="ChEBI" id="CHEBI:49883"/>
    </ligand>
</feature>
<dbReference type="HAMAP" id="MF_00942">
    <property type="entry name" value="Nth"/>
    <property type="match status" value="1"/>
</dbReference>
<comment type="function">
    <text evidence="12">DNA repair enzyme that has both DNA N-glycosylase activity and AP-lyase activity. The DNA N-glycosylase activity releases various damaged pyrimidines from DNA by cleaving the N-glycosidic bond, leaving an AP (apurinic/apyrimidinic) site. The AP-lyase activity cleaves the phosphodiester bond 3' to the AP site by a beta-elimination, leaving a 3'-terminal unsaturated sugar and a product with a terminal 5'-phosphate.</text>
</comment>
<dbReference type="GO" id="GO:0051539">
    <property type="term" value="F:4 iron, 4 sulfur cluster binding"/>
    <property type="evidence" value="ECO:0007669"/>
    <property type="project" value="UniProtKB-UniRule"/>
</dbReference>
<dbReference type="Gene3D" id="1.10.340.30">
    <property type="entry name" value="Hypothetical protein, domain 2"/>
    <property type="match status" value="1"/>
</dbReference>
<dbReference type="OrthoDB" id="9800977at2"/>
<dbReference type="SMART" id="SM00478">
    <property type="entry name" value="ENDO3c"/>
    <property type="match status" value="1"/>
</dbReference>
<dbReference type="PANTHER" id="PTHR10359:SF18">
    <property type="entry name" value="ENDONUCLEASE III"/>
    <property type="match status" value="1"/>
</dbReference>
<dbReference type="Pfam" id="PF00633">
    <property type="entry name" value="HHH"/>
    <property type="match status" value="1"/>
</dbReference>
<feature type="domain" description="HhH-GPD" evidence="13">
    <location>
        <begin position="38"/>
        <end position="185"/>
    </location>
</feature>
<dbReference type="GO" id="GO:0046872">
    <property type="term" value="F:metal ion binding"/>
    <property type="evidence" value="ECO:0007669"/>
    <property type="project" value="UniProtKB-KW"/>
</dbReference>
<dbReference type="Gene3D" id="1.10.1670.10">
    <property type="entry name" value="Helix-hairpin-Helix base-excision DNA repair enzymes (C-terminal)"/>
    <property type="match status" value="1"/>
</dbReference>
<dbReference type="SUPFAM" id="SSF48150">
    <property type="entry name" value="DNA-glycosylase"/>
    <property type="match status" value="1"/>
</dbReference>
<feature type="binding site" evidence="12">
    <location>
        <position position="203"/>
    </location>
    <ligand>
        <name>[4Fe-4S] cluster</name>
        <dbReference type="ChEBI" id="CHEBI:49883"/>
    </ligand>
</feature>
<evidence type="ECO:0000256" key="3">
    <source>
        <dbReference type="ARBA" id="ARBA00022723"/>
    </source>
</evidence>
<evidence type="ECO:0000256" key="12">
    <source>
        <dbReference type="HAMAP-Rule" id="MF_00942"/>
    </source>
</evidence>
<dbReference type="GO" id="GO:0140078">
    <property type="term" value="F:class I DNA-(apurinic or apyrimidinic site) endonuclease activity"/>
    <property type="evidence" value="ECO:0007669"/>
    <property type="project" value="UniProtKB-EC"/>
</dbReference>
<keyword evidence="8 12" id="KW-0238">DNA-binding</keyword>
<evidence type="ECO:0000313" key="15">
    <source>
        <dbReference type="Proteomes" id="UP000243633"/>
    </source>
</evidence>
<dbReference type="AlphaFoldDB" id="A0A160SYG5"/>
<evidence type="ECO:0000256" key="2">
    <source>
        <dbReference type="ARBA" id="ARBA00022485"/>
    </source>
</evidence>
<keyword evidence="14" id="KW-0255">Endonuclease</keyword>
<dbReference type="FunFam" id="1.10.340.30:FF:000001">
    <property type="entry name" value="Endonuclease III"/>
    <property type="match status" value="1"/>
</dbReference>
<reference evidence="15" key="1">
    <citation type="submission" date="2015-10" db="EMBL/GenBank/DDBJ databases">
        <authorList>
            <person name="Manzano-Marin A."/>
            <person name="Manzano-Marin A."/>
        </authorList>
    </citation>
    <scope>NUCLEOTIDE SEQUENCE [LARGE SCALE GENOMIC DNA]</scope>
    <source>
        <strain evidence="15">BTs</strain>
    </source>
</reference>
<dbReference type="EMBL" id="LN890285">
    <property type="protein sequence ID" value="CUR53061.1"/>
    <property type="molecule type" value="Genomic_DNA"/>
</dbReference>
<name>A0A160SYG5_BUCTT</name>
<dbReference type="InterPro" id="IPR003265">
    <property type="entry name" value="HhH-GPD_domain"/>
</dbReference>
<dbReference type="InterPro" id="IPR003651">
    <property type="entry name" value="Endonuclease3_FeS-loop_motif"/>
</dbReference>
<comment type="cofactor">
    <cofactor evidence="12">
        <name>[4Fe-4S] cluster</name>
        <dbReference type="ChEBI" id="CHEBI:49883"/>
    </cofactor>
    <text evidence="12">Binds 1 [4Fe-4S] cluster.</text>
</comment>
<proteinExistence type="inferred from homology"/>
<keyword evidence="9 12" id="KW-0234">DNA repair</keyword>
<evidence type="ECO:0000256" key="9">
    <source>
        <dbReference type="ARBA" id="ARBA00023204"/>
    </source>
</evidence>
<dbReference type="STRING" id="98804.BTSPAZIEG_0080"/>
<accession>A0A160SYG5</accession>
<evidence type="ECO:0000256" key="10">
    <source>
        <dbReference type="ARBA" id="ARBA00023239"/>
    </source>
</evidence>
<dbReference type="Pfam" id="PF00730">
    <property type="entry name" value="HhH-GPD"/>
    <property type="match status" value="1"/>
</dbReference>
<organism evidence="14 15">
    <name type="scientific">Buchnera aphidicola subsp. Tuberolachnus salignus</name>
    <dbReference type="NCBI Taxonomy" id="98804"/>
    <lineage>
        <taxon>Bacteria</taxon>
        <taxon>Pseudomonadati</taxon>
        <taxon>Pseudomonadota</taxon>
        <taxon>Gammaproteobacteria</taxon>
        <taxon>Enterobacterales</taxon>
        <taxon>Erwiniaceae</taxon>
        <taxon>Buchnera</taxon>
    </lineage>
</organism>
<comment type="catalytic activity">
    <reaction evidence="12">
        <text>2'-deoxyribonucleotide-(2'-deoxyribose 5'-phosphate)-2'-deoxyribonucleotide-DNA = a 3'-end 2'-deoxyribonucleotide-(2,3-dehydro-2,3-deoxyribose 5'-phosphate)-DNA + a 5'-end 5'-phospho-2'-deoxyribonucleoside-DNA + H(+)</text>
        <dbReference type="Rhea" id="RHEA:66592"/>
        <dbReference type="Rhea" id="RHEA-COMP:13180"/>
        <dbReference type="Rhea" id="RHEA-COMP:16897"/>
        <dbReference type="Rhea" id="RHEA-COMP:17067"/>
        <dbReference type="ChEBI" id="CHEBI:15378"/>
        <dbReference type="ChEBI" id="CHEBI:136412"/>
        <dbReference type="ChEBI" id="CHEBI:157695"/>
        <dbReference type="ChEBI" id="CHEBI:167181"/>
        <dbReference type="EC" id="4.2.99.18"/>
    </reaction>
</comment>
<dbReference type="InterPro" id="IPR000445">
    <property type="entry name" value="HhH_motif"/>
</dbReference>
<dbReference type="PANTHER" id="PTHR10359">
    <property type="entry name" value="A/G-SPECIFIC ADENINE GLYCOSYLASE/ENDONUCLEASE III"/>
    <property type="match status" value="1"/>
</dbReference>
<keyword evidence="11 12" id="KW-0326">Glycosidase</keyword>
<dbReference type="GO" id="GO:0019104">
    <property type="term" value="F:DNA N-glycosylase activity"/>
    <property type="evidence" value="ECO:0007669"/>
    <property type="project" value="UniProtKB-UniRule"/>
</dbReference>
<comment type="similarity">
    <text evidence="1 12">Belongs to the Nth/MutY family.</text>
</comment>